<sequence length="116" mass="12973">MSQWPLESVPEMDSSWSEKEEQAEDILAGNSDGWDRGDGSVLGEASAKDHDDPQGDLLSRLHVCQGRDGVCLLQTVQWDHNVNPNPLLYYLHLFPASEPQLWRNIRGAFGKSISLI</sequence>
<proteinExistence type="predicted"/>
<gene>
    <name evidence="2" type="ORF">PLEPLA_LOCUS46654</name>
</gene>
<feature type="region of interest" description="Disordered" evidence="1">
    <location>
        <begin position="1"/>
        <end position="54"/>
    </location>
</feature>
<comment type="caution">
    <text evidence="2">The sequence shown here is derived from an EMBL/GenBank/DDBJ whole genome shotgun (WGS) entry which is preliminary data.</text>
</comment>
<organism evidence="2 3">
    <name type="scientific">Pleuronectes platessa</name>
    <name type="common">European plaice</name>
    <dbReference type="NCBI Taxonomy" id="8262"/>
    <lineage>
        <taxon>Eukaryota</taxon>
        <taxon>Metazoa</taxon>
        <taxon>Chordata</taxon>
        <taxon>Craniata</taxon>
        <taxon>Vertebrata</taxon>
        <taxon>Euteleostomi</taxon>
        <taxon>Actinopterygii</taxon>
        <taxon>Neopterygii</taxon>
        <taxon>Teleostei</taxon>
        <taxon>Neoteleostei</taxon>
        <taxon>Acanthomorphata</taxon>
        <taxon>Carangaria</taxon>
        <taxon>Pleuronectiformes</taxon>
        <taxon>Pleuronectoidei</taxon>
        <taxon>Pleuronectidae</taxon>
        <taxon>Pleuronectes</taxon>
    </lineage>
</organism>
<accession>A0A9N7ZCD2</accession>
<evidence type="ECO:0000256" key="1">
    <source>
        <dbReference type="SAM" id="MobiDB-lite"/>
    </source>
</evidence>
<name>A0A9N7ZCD2_PLEPL</name>
<dbReference type="Proteomes" id="UP001153269">
    <property type="component" value="Unassembled WGS sequence"/>
</dbReference>
<evidence type="ECO:0000313" key="3">
    <source>
        <dbReference type="Proteomes" id="UP001153269"/>
    </source>
</evidence>
<evidence type="ECO:0000313" key="2">
    <source>
        <dbReference type="EMBL" id="CAB1458821.1"/>
    </source>
</evidence>
<reference evidence="2" key="1">
    <citation type="submission" date="2020-03" db="EMBL/GenBank/DDBJ databases">
        <authorList>
            <person name="Weist P."/>
        </authorList>
    </citation>
    <scope>NUCLEOTIDE SEQUENCE</scope>
</reference>
<dbReference type="AlphaFoldDB" id="A0A9N7ZCD2"/>
<keyword evidence="3" id="KW-1185">Reference proteome</keyword>
<protein>
    <submittedName>
        <fullName evidence="2">Uncharacterized protein</fullName>
    </submittedName>
</protein>
<dbReference type="EMBL" id="CADEAL010004402">
    <property type="protein sequence ID" value="CAB1458821.1"/>
    <property type="molecule type" value="Genomic_DNA"/>
</dbReference>